<dbReference type="PRINTS" id="PR00123">
    <property type="entry name" value="ATPASEA"/>
</dbReference>
<sequence length="250" mass="27740">MSFFSPLEQFSINKIIPFVLGPLDFSITNSSLLVFVSCSVAFLFYNFACANAKLIPSAWQSTAEFIYEFIYFTVLSENVKKNGPLYFPMLFTIFSFIFFCNLMGMIPFSFTVTSHIVVTLGLATMAFFGINVIGVKTHGFHMMSLFLPSGAPLALAPLLVMIELVSYSFRVISLALRLFANMMSGHCLLKILAGFAWTMLSAGGILSLMHFLPLIVIFAIVGLELSIAFLQAYVFTVLLCIYLNDAISLH</sequence>
<feature type="transmembrane region" description="Helical" evidence="12">
    <location>
        <begin position="154"/>
        <end position="176"/>
    </location>
</feature>
<evidence type="ECO:0000256" key="7">
    <source>
        <dbReference type="ARBA" id="ARBA00022989"/>
    </source>
</evidence>
<organism evidence="13">
    <name type="scientific">Chrysochromulina tobinii</name>
    <dbReference type="NCBI Taxonomy" id="1460289"/>
    <lineage>
        <taxon>Eukaryota</taxon>
        <taxon>Haptista</taxon>
        <taxon>Haptophyta</taxon>
        <taxon>Prymnesiophyceae</taxon>
        <taxon>Prymnesiales</taxon>
        <taxon>Chrysochromulinaceae</taxon>
        <taxon>Chrysochromulina</taxon>
    </lineage>
</organism>
<dbReference type="GO" id="GO:0045259">
    <property type="term" value="C:proton-transporting ATP synthase complex"/>
    <property type="evidence" value="ECO:0007669"/>
    <property type="project" value="UniProtKB-KW"/>
</dbReference>
<evidence type="ECO:0000256" key="8">
    <source>
        <dbReference type="ARBA" id="ARBA00023065"/>
    </source>
</evidence>
<evidence type="ECO:0000256" key="3">
    <source>
        <dbReference type="ARBA" id="ARBA00022448"/>
    </source>
</evidence>
<dbReference type="NCBIfam" id="TIGR01131">
    <property type="entry name" value="ATP_synt_6_or_A"/>
    <property type="match status" value="1"/>
</dbReference>
<evidence type="ECO:0000256" key="11">
    <source>
        <dbReference type="RuleBase" id="RU004450"/>
    </source>
</evidence>
<feature type="transmembrane region" description="Helical" evidence="12">
    <location>
        <begin position="188"/>
        <end position="209"/>
    </location>
</feature>
<keyword evidence="7 12" id="KW-1133">Transmembrane helix</keyword>
<keyword evidence="13" id="KW-0496">Mitochondrion</keyword>
<proteinExistence type="inferred from homology"/>
<evidence type="ECO:0000256" key="2">
    <source>
        <dbReference type="ARBA" id="ARBA00006810"/>
    </source>
</evidence>
<feature type="transmembrane region" description="Helical" evidence="12">
    <location>
        <begin position="54"/>
        <end position="73"/>
    </location>
</feature>
<dbReference type="InterPro" id="IPR045083">
    <property type="entry name" value="ATP_synth_F0_asu_bact/mt"/>
</dbReference>
<dbReference type="Gene3D" id="1.20.120.220">
    <property type="entry name" value="ATP synthase, F0 complex, subunit A"/>
    <property type="match status" value="1"/>
</dbReference>
<geneLocation type="mitochondrion" evidence="13"/>
<keyword evidence="9 12" id="KW-0472">Membrane</keyword>
<keyword evidence="6" id="KW-0375">Hydrogen ion transport</keyword>
<comment type="subcellular location">
    <subcellularLocation>
        <location evidence="1 11">Mitochondrion inner membrane</location>
        <topology evidence="1 11">Multi-pass membrane protein</topology>
    </subcellularLocation>
</comment>
<dbReference type="FunFam" id="1.20.120.220:FF:000003">
    <property type="entry name" value="ATP synthase subunit a"/>
    <property type="match status" value="1"/>
</dbReference>
<comment type="similarity">
    <text evidence="2">Belongs to the ATPase A chain family.</text>
</comment>
<dbReference type="CDD" id="cd00310">
    <property type="entry name" value="ATP-synt_Fo_a_6"/>
    <property type="match status" value="1"/>
</dbReference>
<dbReference type="GO" id="GO:0005743">
    <property type="term" value="C:mitochondrial inner membrane"/>
    <property type="evidence" value="ECO:0007669"/>
    <property type="project" value="UniProtKB-SubCell"/>
</dbReference>
<feature type="transmembrane region" description="Helical" evidence="12">
    <location>
        <begin position="27"/>
        <end position="47"/>
    </location>
</feature>
<dbReference type="Pfam" id="PF00119">
    <property type="entry name" value="ATP-synt_A"/>
    <property type="match status" value="1"/>
</dbReference>
<evidence type="ECO:0000256" key="5">
    <source>
        <dbReference type="ARBA" id="ARBA00022692"/>
    </source>
</evidence>
<feature type="transmembrane region" description="Helical" evidence="12">
    <location>
        <begin position="85"/>
        <end position="104"/>
    </location>
</feature>
<dbReference type="InterPro" id="IPR000568">
    <property type="entry name" value="ATP_synth_F0_asu"/>
</dbReference>
<keyword evidence="3" id="KW-0813">Transport</keyword>
<dbReference type="PANTHER" id="PTHR11410:SF0">
    <property type="entry name" value="ATP SYNTHASE SUBUNIT A"/>
    <property type="match status" value="1"/>
</dbReference>
<reference evidence="13" key="1">
    <citation type="journal article" date="2014" name="BMC Genomics">
        <title>The mitochondrial and chloroplast genomes of the haptophyte Chrysochromulina tobin contain unique repeat structures and gene profiles.</title>
        <authorList>
            <person name="Hovde B.T."/>
            <person name="Starkenburg S.R."/>
            <person name="Hunsperger H.M."/>
            <person name="Mercer L.D."/>
            <person name="Deodato C.R."/>
            <person name="Jha R.K."/>
            <person name="Chertkov O."/>
            <person name="Monnat R.J.Jr."/>
            <person name="Cattolico R.A."/>
        </authorList>
    </citation>
    <scope>NUCLEOTIDE SEQUENCE</scope>
    <source>
        <strain evidence="13">CCMP291</strain>
    </source>
</reference>
<dbReference type="GO" id="GO:0046933">
    <property type="term" value="F:proton-transporting ATP synthase activity, rotational mechanism"/>
    <property type="evidence" value="ECO:0007669"/>
    <property type="project" value="TreeGrafter"/>
</dbReference>
<evidence type="ECO:0000256" key="4">
    <source>
        <dbReference type="ARBA" id="ARBA00022547"/>
    </source>
</evidence>
<protein>
    <recommendedName>
        <fullName evidence="11">ATP synthase subunit a</fullName>
    </recommendedName>
</protein>
<evidence type="ECO:0000256" key="9">
    <source>
        <dbReference type="ARBA" id="ARBA00023136"/>
    </source>
</evidence>
<dbReference type="EMBL" id="KJ201908">
    <property type="protein sequence ID" value="AHY04430.1"/>
    <property type="molecule type" value="Genomic_DNA"/>
</dbReference>
<keyword evidence="10" id="KW-0066">ATP synthesis</keyword>
<dbReference type="AlphaFoldDB" id="A0A075DWW6"/>
<dbReference type="NCBIfam" id="NF004482">
    <property type="entry name" value="PRK05815.2-4"/>
    <property type="match status" value="1"/>
</dbReference>
<name>A0A075DWW6_9EUKA</name>
<dbReference type="HAMAP" id="MF_01393">
    <property type="entry name" value="ATP_synth_a_bact"/>
    <property type="match status" value="1"/>
</dbReference>
<keyword evidence="5 12" id="KW-0812">Transmembrane</keyword>
<evidence type="ECO:0000256" key="12">
    <source>
        <dbReference type="SAM" id="Phobius"/>
    </source>
</evidence>
<feature type="transmembrane region" description="Helical" evidence="12">
    <location>
        <begin position="116"/>
        <end position="134"/>
    </location>
</feature>
<dbReference type="SUPFAM" id="SSF81336">
    <property type="entry name" value="F1F0 ATP synthase subunit A"/>
    <property type="match status" value="1"/>
</dbReference>
<evidence type="ECO:0000313" key="13">
    <source>
        <dbReference type="EMBL" id="AHY04430.1"/>
    </source>
</evidence>
<feature type="transmembrane region" description="Helical" evidence="12">
    <location>
        <begin position="215"/>
        <end position="243"/>
    </location>
</feature>
<evidence type="ECO:0000256" key="10">
    <source>
        <dbReference type="ARBA" id="ARBA00023310"/>
    </source>
</evidence>
<keyword evidence="4" id="KW-0138">CF(0)</keyword>
<keyword evidence="8" id="KW-0406">Ion transport</keyword>
<dbReference type="InterPro" id="IPR023011">
    <property type="entry name" value="ATP_synth_F0_asu_AS"/>
</dbReference>
<gene>
    <name evidence="13" type="primary">atp6</name>
    <name evidence="13" type="ORF">Tobin-Mito_00093</name>
</gene>
<evidence type="ECO:0000256" key="6">
    <source>
        <dbReference type="ARBA" id="ARBA00022781"/>
    </source>
</evidence>
<dbReference type="PROSITE" id="PS00449">
    <property type="entry name" value="ATPASE_A"/>
    <property type="match status" value="1"/>
</dbReference>
<accession>A0A075DWW6</accession>
<dbReference type="InterPro" id="IPR035908">
    <property type="entry name" value="F0_ATP_A_sf"/>
</dbReference>
<dbReference type="PANTHER" id="PTHR11410">
    <property type="entry name" value="ATP SYNTHASE SUBUNIT A"/>
    <property type="match status" value="1"/>
</dbReference>
<evidence type="ECO:0000256" key="1">
    <source>
        <dbReference type="ARBA" id="ARBA00004448"/>
    </source>
</evidence>